<protein>
    <recommendedName>
        <fullName evidence="13">C3H1-type domain-containing protein</fullName>
    </recommendedName>
</protein>
<keyword evidence="8 11" id="KW-0862">Zinc</keyword>
<dbReference type="GO" id="GO:0003677">
    <property type="term" value="F:DNA binding"/>
    <property type="evidence" value="ECO:0007669"/>
    <property type="project" value="UniProtKB-KW"/>
</dbReference>
<evidence type="ECO:0000256" key="11">
    <source>
        <dbReference type="PROSITE-ProRule" id="PRU00723"/>
    </source>
</evidence>
<feature type="region of interest" description="Disordered" evidence="12">
    <location>
        <begin position="324"/>
        <end position="371"/>
    </location>
</feature>
<dbReference type="PANTHER" id="PTHR46156">
    <property type="entry name" value="CCCH ZINGC FINGER"/>
    <property type="match status" value="1"/>
</dbReference>
<dbReference type="EMBL" id="CP136890">
    <property type="protein sequence ID" value="WOK95094.1"/>
    <property type="molecule type" value="Genomic_DNA"/>
</dbReference>
<dbReference type="GO" id="GO:0005634">
    <property type="term" value="C:nucleus"/>
    <property type="evidence" value="ECO:0007669"/>
    <property type="project" value="UniProtKB-ARBA"/>
</dbReference>
<comment type="subcellular location">
    <subcellularLocation>
        <location evidence="1">Secreted</location>
        <location evidence="1">Extracellular space</location>
        <location evidence="1">Apoplast</location>
    </subcellularLocation>
</comment>
<evidence type="ECO:0000256" key="7">
    <source>
        <dbReference type="ARBA" id="ARBA00022771"/>
    </source>
</evidence>
<dbReference type="InterPro" id="IPR000571">
    <property type="entry name" value="Znf_CCCH"/>
</dbReference>
<evidence type="ECO:0000256" key="6">
    <source>
        <dbReference type="ARBA" id="ARBA00022737"/>
    </source>
</evidence>
<feature type="compositionally biased region" description="Polar residues" evidence="12">
    <location>
        <begin position="478"/>
        <end position="487"/>
    </location>
</feature>
<feature type="region of interest" description="Disordered" evidence="12">
    <location>
        <begin position="1108"/>
        <end position="1170"/>
    </location>
</feature>
<organism evidence="14 15">
    <name type="scientific">Canna indica</name>
    <name type="common">Indian-shot</name>
    <dbReference type="NCBI Taxonomy" id="4628"/>
    <lineage>
        <taxon>Eukaryota</taxon>
        <taxon>Viridiplantae</taxon>
        <taxon>Streptophyta</taxon>
        <taxon>Embryophyta</taxon>
        <taxon>Tracheophyta</taxon>
        <taxon>Spermatophyta</taxon>
        <taxon>Magnoliopsida</taxon>
        <taxon>Liliopsida</taxon>
        <taxon>Zingiberales</taxon>
        <taxon>Cannaceae</taxon>
        <taxon>Canna</taxon>
    </lineage>
</organism>
<dbReference type="FunFam" id="4.10.1000.10:FF:000008">
    <property type="entry name" value="zinc finger CCCH domain-containing protein 3"/>
    <property type="match status" value="1"/>
</dbReference>
<proteinExistence type="inferred from homology"/>
<dbReference type="SMART" id="SM00356">
    <property type="entry name" value="ZnF_C3H1"/>
    <property type="match status" value="5"/>
</dbReference>
<feature type="compositionally biased region" description="Pro residues" evidence="12">
    <location>
        <begin position="40"/>
        <end position="49"/>
    </location>
</feature>
<feature type="domain" description="C3H1-type" evidence="13">
    <location>
        <begin position="1578"/>
        <end position="1607"/>
    </location>
</feature>
<evidence type="ECO:0000256" key="5">
    <source>
        <dbReference type="ARBA" id="ARBA00022729"/>
    </source>
</evidence>
<feature type="region of interest" description="Disordered" evidence="12">
    <location>
        <begin position="1"/>
        <end position="91"/>
    </location>
</feature>
<keyword evidence="9" id="KW-0238">DNA-binding</keyword>
<evidence type="ECO:0000256" key="2">
    <source>
        <dbReference type="ARBA" id="ARBA00022523"/>
    </source>
</evidence>
<evidence type="ECO:0000259" key="13">
    <source>
        <dbReference type="PROSITE" id="PS50103"/>
    </source>
</evidence>
<gene>
    <name evidence="14" type="ORF">Cni_G03801</name>
</gene>
<reference evidence="14 15" key="1">
    <citation type="submission" date="2023-10" db="EMBL/GenBank/DDBJ databases">
        <title>Chromosome-scale genome assembly provides insights into flower coloration mechanisms of Canna indica.</title>
        <authorList>
            <person name="Li C."/>
        </authorList>
    </citation>
    <scope>NUCLEOTIDE SEQUENCE [LARGE SCALE GENOMIC DNA]</scope>
    <source>
        <tissue evidence="14">Flower</tissue>
    </source>
</reference>
<feature type="compositionally biased region" description="Basic and acidic residues" evidence="12">
    <location>
        <begin position="50"/>
        <end position="72"/>
    </location>
</feature>
<evidence type="ECO:0000256" key="4">
    <source>
        <dbReference type="ARBA" id="ARBA00022723"/>
    </source>
</evidence>
<evidence type="ECO:0000256" key="3">
    <source>
        <dbReference type="ARBA" id="ARBA00022525"/>
    </source>
</evidence>
<keyword evidence="2" id="KW-0052">Apoplast</keyword>
<dbReference type="Proteomes" id="UP001327560">
    <property type="component" value="Chromosome 1"/>
</dbReference>
<feature type="region of interest" description="Disordered" evidence="12">
    <location>
        <begin position="392"/>
        <end position="461"/>
    </location>
</feature>
<sequence length="2089" mass="233786">MDTLDSPHIAGRSRYPHPPPSHHQLVDLNYYPRQSHHPASFPPSPPLPPYEDHHSPPRRHERELRPPVDDGGRLYFPYPHPRDPFPQPPPRVPDRFALPDDRYPSPRPHLLAHGEGFVQEPRESRVFDSDRFMIVEENQDLMRLRWEEEERRRLVSSCRGNFYVEDLESDLVRRKRVRWVQDTDPEEDFGGLGQRHLEAWDREVDHRRHGYSELLPGASLGTVYSSPRDTRNFVAPEGNRESASIAEWRQLPPPMFSYSDRDRDDRRGELGSAIERHLPPPPSLPTVRPSGNSYSDVDREFFENDADVRRDVATTGYVFQADYGRSSRGKRKISSNGSDFNSGRSPIKPGTGYKRNQDTREQGVHLAKRPSALSRIQSRISVWNRIQEKPSFLSSPPVASLSPPNKNRPEVSSPPNKHRAEVSSPNFSFKSNNLGGEVPASSSAAFPSSDGKDPEGVTPKKTVKKELVKKWEESTIPVVSSSALQNSDGKDPEGVTPKKTVKKKLVRKWEESTIPAVSGPLVSEVKDEIPKKSILDTPKVLHDPEVLANEKAANDTSTQDSVRGVAGIVLTDKRTGTRTLDHVALVENKDSDYTNDRNLEIGLANLPNPLHCQEELILNMATEKNVADWRTGTRTLNHVALVENKDSDYTIDRYLEIGLANLTNPLHRQEELILNMTTEKNVADRRTGTRILDHVALVENKDSDYINDRNLEIGLANLTNPLHCQEELILNMATEKNVAEDPPMTVNLFESGNGNGNGSNGKQKQFVKLGENDVQNCTDPLVKEAPNDASSSPFDQVSESLDAETGKLPSAILPPENTVDDYHSKQDINGFNDGHNSRCPHNDFVSSCCEYFSSPSRSTERPVTKVGDNSSSGGTLDKNLKCKQLIDENEQLDFDMDAKDIEEIGIENNTMSDVYLKLEIQSLSTDLPLQLTDTISGRGLPDTTIDEKTDDLSSYTYVESPQSDCLRPVEEASAVSSIAISEIQDASLCMVSEPLYPGLHENCASTDVGDRQGQKFSTNSLSALKGFLTSDSELIKPAKPMLEKEINLPSDDSVKQKLIEAKAISKQEHLDKKTFTSSGLRKIITNRASVANSLKDSARTCHSVRNKTWYRKDAPSSTSQGVMHSHRSGSLCKSPKKPGKLQNSYVRKGNSLIRNPSTEPPKKSHALGISSKPCKDIAVKSMNIESKTSISINRACPNPSFERPKTPPLPPVTKLSNCNINPSSEAPPPLSENSIPEDKTDVQASQLDLASRVVIDQNVVREKISETLCTKRMIYVKHKSNQLVAAPGPKSIDSINLLDKSQVLASSALPDLYYRKNKNQLVRNNVPPDIQDKQDLVAGNTSSDEQKAFIFTTNERSSTKLRKRLNKAQEKRYKHSSFKHVWTLSGKEPHKKGVSTLPYLKVLPYLIPWKRTTYWTNKSSVLKRQSLLLCSRKMQLIRKKDTLYTLSTDGFSLQKAGTSHVGRSSLKWSRSMQRRSKIISKEAALAVAEVERKKRERKKLANVPDTENNENSVLYEHSCDTDQKAKHTLAPRMLLGGNNEYIRTGNGNQLVRDPKKIIRMLASEKVRWSLHNARSRLAKKQQYCQFFTRFGKCNKKGGKCQYIHDPSKVAICTKFLNGSCSNINCKLTHQIIPERMPDCSYFLQGLCTNTSCPYRHVNVNPNASVCEGFLKGYCADGDECRKKHSYVCPFHKATGMCLQGSKCKLHHPKIKKKCKERKDSVVQSNSWGRYFGSSISETSEPLVISLDKDVKKVEDLFCYSGRFTEYISLSPDDSDIEASSVVLKNLPESHYESGHFFSQKDDLDALIKPIRIMNKDNSILPPAVWVYFVRLLLPSLQHWLWLWLKWAGDRGKRSTDHASAPGIVSKSADADAASVDRWLGIGRDTSSHPNLKVYQHPTSSAPSFAPSPSPRHPSVVAWWRTVRLYTDQTGANVSAIVLLSAEHSDRRYFRARTLTRLVIHDAVNARCRPIPVNRRGDLYLVLTFVDVAVHGLDGAHLDAEVLHGDVGGGEDDVETAAGVDGDGATPCVDGIVDDRLDVEAGEGTVECSASWTMAETLAPVSWRRKGGRRRRWRRSEECRVLICFEIRAG</sequence>
<keyword evidence="7 11" id="KW-0863">Zinc-finger</keyword>
<keyword evidence="15" id="KW-1185">Reference proteome</keyword>
<evidence type="ECO:0000313" key="15">
    <source>
        <dbReference type="Proteomes" id="UP001327560"/>
    </source>
</evidence>
<feature type="compositionally biased region" description="Low complexity" evidence="12">
    <location>
        <begin position="439"/>
        <end position="449"/>
    </location>
</feature>
<feature type="region of interest" description="Disordered" evidence="12">
    <location>
        <begin position="272"/>
        <end position="292"/>
    </location>
</feature>
<feature type="zinc finger region" description="C3H1-type" evidence="11">
    <location>
        <begin position="1578"/>
        <end position="1607"/>
    </location>
</feature>
<evidence type="ECO:0000256" key="10">
    <source>
        <dbReference type="ARBA" id="ARBA00023591"/>
    </source>
</evidence>
<evidence type="ECO:0000256" key="1">
    <source>
        <dbReference type="ARBA" id="ARBA00004271"/>
    </source>
</evidence>
<dbReference type="FunFam" id="4.10.1000.10:FF:000022">
    <property type="entry name" value="Zinc finger CCCH domain-containing protein 7"/>
    <property type="match status" value="1"/>
</dbReference>
<evidence type="ECO:0000313" key="14">
    <source>
        <dbReference type="EMBL" id="WOK95094.1"/>
    </source>
</evidence>
<name>A0AAQ3Q3U9_9LILI</name>
<feature type="compositionally biased region" description="Polar residues" evidence="12">
    <location>
        <begin position="423"/>
        <end position="434"/>
    </location>
</feature>
<dbReference type="GO" id="GO:0048046">
    <property type="term" value="C:apoplast"/>
    <property type="evidence" value="ECO:0007669"/>
    <property type="project" value="UniProtKB-SubCell"/>
</dbReference>
<accession>A0AAQ3Q3U9</accession>
<keyword evidence="4 11" id="KW-0479">Metal-binding</keyword>
<dbReference type="PANTHER" id="PTHR46156:SF1">
    <property type="entry name" value="ZINC FINGER CCCH DOMAIN-CONTAINING PROTEIN 3"/>
    <property type="match status" value="1"/>
</dbReference>
<dbReference type="InterPro" id="IPR006766">
    <property type="entry name" value="EXORDIUM-like"/>
</dbReference>
<keyword evidence="3" id="KW-0964">Secreted</keyword>
<dbReference type="PROSITE" id="PS50103">
    <property type="entry name" value="ZF_C3H1"/>
    <property type="match status" value="3"/>
</dbReference>
<feature type="zinc finger region" description="C3H1-type" evidence="11">
    <location>
        <begin position="1660"/>
        <end position="1687"/>
    </location>
</feature>
<keyword evidence="6" id="KW-0677">Repeat</keyword>
<evidence type="ECO:0000256" key="9">
    <source>
        <dbReference type="ARBA" id="ARBA00023125"/>
    </source>
</evidence>
<dbReference type="Gene3D" id="4.10.1000.10">
    <property type="entry name" value="Zinc finger, CCCH-type"/>
    <property type="match status" value="2"/>
</dbReference>
<keyword evidence="5" id="KW-0732">Signal</keyword>
<evidence type="ECO:0000256" key="8">
    <source>
        <dbReference type="ARBA" id="ARBA00022833"/>
    </source>
</evidence>
<dbReference type="Pfam" id="PF04674">
    <property type="entry name" value="Phi_1"/>
    <property type="match status" value="1"/>
</dbReference>
<dbReference type="GO" id="GO:0008270">
    <property type="term" value="F:zinc ion binding"/>
    <property type="evidence" value="ECO:0007669"/>
    <property type="project" value="UniProtKB-KW"/>
</dbReference>
<feature type="domain" description="C3H1-type" evidence="13">
    <location>
        <begin position="1633"/>
        <end position="1659"/>
    </location>
</feature>
<feature type="compositionally biased region" description="Low complexity" evidence="12">
    <location>
        <begin position="392"/>
        <end position="404"/>
    </location>
</feature>
<comment type="similarity">
    <text evidence="10">Belongs to the EXORDIUM family.</text>
</comment>
<feature type="zinc finger region" description="C3H1-type" evidence="11">
    <location>
        <begin position="1633"/>
        <end position="1659"/>
    </location>
</feature>
<feature type="region of interest" description="Disordered" evidence="12">
    <location>
        <begin position="478"/>
        <end position="499"/>
    </location>
</feature>
<evidence type="ECO:0000256" key="12">
    <source>
        <dbReference type="SAM" id="MobiDB-lite"/>
    </source>
</evidence>
<feature type="domain" description="C3H1-type" evidence="13">
    <location>
        <begin position="1660"/>
        <end position="1687"/>
    </location>
</feature>